<dbReference type="Pfam" id="PF13459">
    <property type="entry name" value="Fer4_15"/>
    <property type="match status" value="1"/>
</dbReference>
<protein>
    <submittedName>
        <fullName evidence="8">Ferredoxin</fullName>
    </submittedName>
</protein>
<dbReference type="EMBL" id="PUEV01000015">
    <property type="protein sequence ID" value="PQM53385.1"/>
    <property type="molecule type" value="Genomic_DNA"/>
</dbReference>
<sequence length="65" mass="7132">MKIIADRDKCMGNGLCEAVHSDVFEVGDDGVVLVRDENVRADDRTLLQQAVAICPAFALRLVEDD</sequence>
<evidence type="ECO:0000256" key="6">
    <source>
        <dbReference type="ARBA" id="ARBA00023014"/>
    </source>
</evidence>
<keyword evidence="4" id="KW-0249">Electron transport</keyword>
<dbReference type="Proteomes" id="UP000237911">
    <property type="component" value="Unassembled WGS sequence"/>
</dbReference>
<evidence type="ECO:0000256" key="4">
    <source>
        <dbReference type="ARBA" id="ARBA00022982"/>
    </source>
</evidence>
<name>A0A9X7IQ84_9MYCO</name>
<dbReference type="GO" id="GO:0046872">
    <property type="term" value="F:metal ion binding"/>
    <property type="evidence" value="ECO:0007669"/>
    <property type="project" value="UniProtKB-KW"/>
</dbReference>
<keyword evidence="9" id="KW-1185">Reference proteome</keyword>
<reference evidence="8 9" key="1">
    <citation type="submission" date="2018-02" db="EMBL/GenBank/DDBJ databases">
        <title>Draft genome sequence of Mycobacterium virginiense isolated from mud of a swine farm in Japan.</title>
        <authorList>
            <person name="Ohya K."/>
        </authorList>
    </citation>
    <scope>NUCLEOTIDE SEQUENCE [LARGE SCALE GENOMIC DNA]</scope>
    <source>
        <strain evidence="8 9">GF75</strain>
    </source>
</reference>
<dbReference type="PANTHER" id="PTHR36923">
    <property type="entry name" value="FERREDOXIN"/>
    <property type="match status" value="1"/>
</dbReference>
<keyword evidence="2" id="KW-0813">Transport</keyword>
<dbReference type="PANTHER" id="PTHR36923:SF3">
    <property type="entry name" value="FERREDOXIN"/>
    <property type="match status" value="1"/>
</dbReference>
<dbReference type="Gene3D" id="3.30.70.20">
    <property type="match status" value="1"/>
</dbReference>
<evidence type="ECO:0000256" key="5">
    <source>
        <dbReference type="ARBA" id="ARBA00023004"/>
    </source>
</evidence>
<accession>A0A9X7IQ84</accession>
<evidence type="ECO:0000256" key="7">
    <source>
        <dbReference type="ARBA" id="ARBA00023291"/>
    </source>
</evidence>
<evidence type="ECO:0000313" key="8">
    <source>
        <dbReference type="EMBL" id="PQM53385.1"/>
    </source>
</evidence>
<evidence type="ECO:0000256" key="1">
    <source>
        <dbReference type="ARBA" id="ARBA00001927"/>
    </source>
</evidence>
<organism evidence="8 9">
    <name type="scientific">Mycolicibacter virginiensis</name>
    <dbReference type="NCBI Taxonomy" id="1795032"/>
    <lineage>
        <taxon>Bacteria</taxon>
        <taxon>Bacillati</taxon>
        <taxon>Actinomycetota</taxon>
        <taxon>Actinomycetes</taxon>
        <taxon>Mycobacteriales</taxon>
        <taxon>Mycobacteriaceae</taxon>
        <taxon>Mycolicibacter</taxon>
    </lineage>
</organism>
<dbReference type="InterPro" id="IPR051269">
    <property type="entry name" value="Fe-S_cluster_ET"/>
</dbReference>
<keyword evidence="7" id="KW-0003">3Fe-4S</keyword>
<dbReference type="AlphaFoldDB" id="A0A9X7IQ84"/>
<keyword evidence="5" id="KW-0408">Iron</keyword>
<comment type="cofactor">
    <cofactor evidence="1">
        <name>[3Fe-4S] cluster</name>
        <dbReference type="ChEBI" id="CHEBI:21137"/>
    </cofactor>
</comment>
<evidence type="ECO:0000256" key="3">
    <source>
        <dbReference type="ARBA" id="ARBA00022723"/>
    </source>
</evidence>
<keyword evidence="3" id="KW-0479">Metal-binding</keyword>
<dbReference type="SUPFAM" id="SSF54862">
    <property type="entry name" value="4Fe-4S ferredoxins"/>
    <property type="match status" value="1"/>
</dbReference>
<evidence type="ECO:0000313" key="9">
    <source>
        <dbReference type="Proteomes" id="UP000237911"/>
    </source>
</evidence>
<evidence type="ECO:0000256" key="2">
    <source>
        <dbReference type="ARBA" id="ARBA00022448"/>
    </source>
</evidence>
<keyword evidence="6" id="KW-0411">Iron-sulfur</keyword>
<dbReference type="GO" id="GO:0051538">
    <property type="term" value="F:3 iron, 4 sulfur cluster binding"/>
    <property type="evidence" value="ECO:0007669"/>
    <property type="project" value="UniProtKB-KW"/>
</dbReference>
<proteinExistence type="predicted"/>
<gene>
    <name evidence="8" type="ORF">C5U48_04295</name>
</gene>
<dbReference type="RefSeq" id="WP_046285263.1">
    <property type="nucleotide sequence ID" value="NZ_CP092430.2"/>
</dbReference>
<comment type="caution">
    <text evidence="8">The sequence shown here is derived from an EMBL/GenBank/DDBJ whole genome shotgun (WGS) entry which is preliminary data.</text>
</comment>